<dbReference type="Proteomes" id="UP001629113">
    <property type="component" value="Unassembled WGS sequence"/>
</dbReference>
<dbReference type="EMBL" id="JBFCZG010000002">
    <property type="protein sequence ID" value="KAL3425273.1"/>
    <property type="molecule type" value="Genomic_DNA"/>
</dbReference>
<name>A0ABR4PQ06_9HELO</name>
<dbReference type="SUPFAM" id="SSF54695">
    <property type="entry name" value="POZ domain"/>
    <property type="match status" value="1"/>
</dbReference>
<comment type="caution">
    <text evidence="1">The sequence shown here is derived from an EMBL/GenBank/DDBJ whole genome shotgun (WGS) entry which is preliminary data.</text>
</comment>
<gene>
    <name evidence="1" type="ORF">PVAG01_02064</name>
</gene>
<evidence type="ECO:0000313" key="2">
    <source>
        <dbReference type="Proteomes" id="UP001629113"/>
    </source>
</evidence>
<keyword evidence="2" id="KW-1185">Reference proteome</keyword>
<evidence type="ECO:0000313" key="1">
    <source>
        <dbReference type="EMBL" id="KAL3425273.1"/>
    </source>
</evidence>
<proteinExistence type="predicted"/>
<sequence>MATSAVKKRKTVHTTDVGNPSPIVPIRLACPGLGEVDTRIVVFKKEFHVHSTILKVYSGFFHAFLDSPEKAGHNSTSARALLDSPEKVAHNSTSTFRYDYISVVDEDGTWGLEPVAMTTKKNKSLEIPEPMMEEHAFKCVLKAMYMMAYEIVSTKFLERIVALADFYRALPAVSTSINTVLWQSKDFQNEMMRENVAPRVLICAKKLRNTLLFREAFTLVICPCFVKARIVETLNFFEEDKDLSNLVLHEYLRINELALKAIGEVFADSSEEEVIRAAVKRSIHGEQCFRVGAGFMRRLHHALNDIISPLIGTTSMIQSSLLNEKLMARLGYCCAEISDKDLPWDQNEASW</sequence>
<dbReference type="InterPro" id="IPR011333">
    <property type="entry name" value="SKP1/BTB/POZ_sf"/>
</dbReference>
<protein>
    <recommendedName>
        <fullName evidence="3">BTB domain-containing protein</fullName>
    </recommendedName>
</protein>
<reference evidence="1 2" key="1">
    <citation type="submission" date="2024-06" db="EMBL/GenBank/DDBJ databases">
        <title>Complete genome of Phlyctema vagabunda strain 19-DSS-EL-015.</title>
        <authorList>
            <person name="Fiorenzani C."/>
        </authorList>
    </citation>
    <scope>NUCLEOTIDE SEQUENCE [LARGE SCALE GENOMIC DNA]</scope>
    <source>
        <strain evidence="1 2">19-DSS-EL-015</strain>
    </source>
</reference>
<evidence type="ECO:0008006" key="3">
    <source>
        <dbReference type="Google" id="ProtNLM"/>
    </source>
</evidence>
<organism evidence="1 2">
    <name type="scientific">Phlyctema vagabunda</name>
    <dbReference type="NCBI Taxonomy" id="108571"/>
    <lineage>
        <taxon>Eukaryota</taxon>
        <taxon>Fungi</taxon>
        <taxon>Dikarya</taxon>
        <taxon>Ascomycota</taxon>
        <taxon>Pezizomycotina</taxon>
        <taxon>Leotiomycetes</taxon>
        <taxon>Helotiales</taxon>
        <taxon>Dermateaceae</taxon>
        <taxon>Phlyctema</taxon>
    </lineage>
</organism>
<dbReference type="Gene3D" id="3.30.710.10">
    <property type="entry name" value="Potassium Channel Kv1.1, Chain A"/>
    <property type="match status" value="1"/>
</dbReference>
<accession>A0ABR4PQ06</accession>